<gene>
    <name evidence="9" type="ORF">EJO66_22550</name>
</gene>
<proteinExistence type="inferred from homology"/>
<protein>
    <submittedName>
        <fullName evidence="9">FAD-dependent hydroxylase</fullName>
    </submittedName>
</protein>
<organism evidence="9 10">
    <name type="scientific">Variovorax beijingensis</name>
    <dbReference type="NCBI Taxonomy" id="2496117"/>
    <lineage>
        <taxon>Bacteria</taxon>
        <taxon>Pseudomonadati</taxon>
        <taxon>Pseudomonadota</taxon>
        <taxon>Betaproteobacteria</taxon>
        <taxon>Burkholderiales</taxon>
        <taxon>Comamonadaceae</taxon>
        <taxon>Variovorax</taxon>
    </lineage>
</organism>
<evidence type="ECO:0000256" key="4">
    <source>
        <dbReference type="ARBA" id="ARBA00022630"/>
    </source>
</evidence>
<keyword evidence="7" id="KW-0503">Monooxygenase</keyword>
<keyword evidence="10" id="KW-1185">Reference proteome</keyword>
<dbReference type="Pfam" id="PF01494">
    <property type="entry name" value="FAD_binding_3"/>
    <property type="match status" value="1"/>
</dbReference>
<dbReference type="PRINTS" id="PR00420">
    <property type="entry name" value="RNGMNOXGNASE"/>
</dbReference>
<dbReference type="SUPFAM" id="SSF51905">
    <property type="entry name" value="FAD/NAD(P)-binding domain"/>
    <property type="match status" value="1"/>
</dbReference>
<comment type="pathway">
    <text evidence="2">Cofactor biosynthesis; ubiquinone biosynthesis.</text>
</comment>
<comment type="caution">
    <text evidence="9">The sequence shown here is derived from an EMBL/GenBank/DDBJ whole genome shotgun (WGS) entry which is preliminary data.</text>
</comment>
<dbReference type="NCBIfam" id="NF006593">
    <property type="entry name" value="PRK09126.1"/>
    <property type="match status" value="1"/>
</dbReference>
<dbReference type="InterPro" id="IPR002938">
    <property type="entry name" value="FAD-bd"/>
</dbReference>
<dbReference type="EMBL" id="RXFQ01000014">
    <property type="protein sequence ID" value="RSZ32031.1"/>
    <property type="molecule type" value="Genomic_DNA"/>
</dbReference>
<comment type="similarity">
    <text evidence="3">Belongs to the UbiH/COQ6 family.</text>
</comment>
<dbReference type="InterPro" id="IPR051205">
    <property type="entry name" value="UbiH/COQ6_monooxygenase"/>
</dbReference>
<accession>A0ABY0A1Q0</accession>
<evidence type="ECO:0000256" key="7">
    <source>
        <dbReference type="ARBA" id="ARBA00023033"/>
    </source>
</evidence>
<dbReference type="InterPro" id="IPR036188">
    <property type="entry name" value="FAD/NAD-bd_sf"/>
</dbReference>
<sequence length="409" mass="43783">MQQERDALIVGAGPAGLALAIALTDAGFAATVLDAQPREALAAPPEDGRDIALTHASVATLRALGLWQRLLPEEIGCIREARVIDGDRQDAALSFSPRGPGTEVLGWIVPNHALRRVSFAAAADRPGLRLIDRAHVLRVATGPGHAQLDFETSPGLPQQLQGRLFVAADSRFSWSRKQLGIAADMHDFGRIMIVCRMQHELPHHDVAYECFGYERTLAVLPAVGHVSSVVVTADAAAAERLMQLSESEFALLVERQFRSRLGRMQLLGQRFPYPLVAAYARRFVGQRSALVGDAAVGMHPVTAHGYNLGLQSVASLVHALCAARAAHRDIGDAAVLAGYERAHRRDAAPVYHGTNAVARLYASTGAPQRLARQLVLRGAQHLPPLKAAITARLTGRGGLQLPGVAVQGN</sequence>
<evidence type="ECO:0000256" key="2">
    <source>
        <dbReference type="ARBA" id="ARBA00004749"/>
    </source>
</evidence>
<keyword evidence="5" id="KW-0274">FAD</keyword>
<feature type="domain" description="FAD-binding" evidence="8">
    <location>
        <begin position="6"/>
        <end position="341"/>
    </location>
</feature>
<comment type="cofactor">
    <cofactor evidence="1">
        <name>FAD</name>
        <dbReference type="ChEBI" id="CHEBI:57692"/>
    </cofactor>
</comment>
<evidence type="ECO:0000256" key="5">
    <source>
        <dbReference type="ARBA" id="ARBA00022827"/>
    </source>
</evidence>
<keyword evidence="4" id="KW-0285">Flavoprotein</keyword>
<dbReference type="PANTHER" id="PTHR43876">
    <property type="entry name" value="UBIQUINONE BIOSYNTHESIS MONOOXYGENASE COQ6, MITOCHONDRIAL"/>
    <property type="match status" value="1"/>
</dbReference>
<evidence type="ECO:0000259" key="8">
    <source>
        <dbReference type="Pfam" id="PF01494"/>
    </source>
</evidence>
<dbReference type="InterPro" id="IPR010971">
    <property type="entry name" value="UbiH/COQ6"/>
</dbReference>
<keyword evidence="6" id="KW-0560">Oxidoreductase</keyword>
<evidence type="ECO:0000256" key="3">
    <source>
        <dbReference type="ARBA" id="ARBA00005349"/>
    </source>
</evidence>
<dbReference type="NCBIfam" id="TIGR01988">
    <property type="entry name" value="Ubi-OHases"/>
    <property type="match status" value="1"/>
</dbReference>
<evidence type="ECO:0000313" key="10">
    <source>
        <dbReference type="Proteomes" id="UP000271137"/>
    </source>
</evidence>
<evidence type="ECO:0000256" key="1">
    <source>
        <dbReference type="ARBA" id="ARBA00001974"/>
    </source>
</evidence>
<dbReference type="RefSeq" id="WP_125966185.1">
    <property type="nucleotide sequence ID" value="NZ_RXFQ01000014.1"/>
</dbReference>
<evidence type="ECO:0000313" key="9">
    <source>
        <dbReference type="EMBL" id="RSZ32031.1"/>
    </source>
</evidence>
<dbReference type="PANTHER" id="PTHR43876:SF25">
    <property type="entry name" value="MONOOXYGENASE NMA2164"/>
    <property type="match status" value="1"/>
</dbReference>
<evidence type="ECO:0000256" key="6">
    <source>
        <dbReference type="ARBA" id="ARBA00023002"/>
    </source>
</evidence>
<dbReference type="Proteomes" id="UP000271137">
    <property type="component" value="Unassembled WGS sequence"/>
</dbReference>
<dbReference type="Gene3D" id="3.50.50.60">
    <property type="entry name" value="FAD/NAD(P)-binding domain"/>
    <property type="match status" value="2"/>
</dbReference>
<name>A0ABY0A1Q0_9BURK</name>
<reference evidence="9 10" key="1">
    <citation type="submission" date="2018-12" db="EMBL/GenBank/DDBJ databases">
        <title>The genome sequences of strain 502.</title>
        <authorList>
            <person name="Gao J."/>
            <person name="Sun J."/>
        </authorList>
    </citation>
    <scope>NUCLEOTIDE SEQUENCE [LARGE SCALE GENOMIC DNA]</scope>
    <source>
        <strain evidence="9 10">502</strain>
    </source>
</reference>